<evidence type="ECO:0000313" key="2">
    <source>
        <dbReference type="Proteomes" id="UP000789525"/>
    </source>
</evidence>
<evidence type="ECO:0000313" key="1">
    <source>
        <dbReference type="EMBL" id="CAG8438489.1"/>
    </source>
</evidence>
<protein>
    <submittedName>
        <fullName evidence="1">14339_t:CDS:1</fullName>
    </submittedName>
</protein>
<keyword evidence="2" id="KW-1185">Reference proteome</keyword>
<organism evidence="1 2">
    <name type="scientific">Acaulospora colombiana</name>
    <dbReference type="NCBI Taxonomy" id="27376"/>
    <lineage>
        <taxon>Eukaryota</taxon>
        <taxon>Fungi</taxon>
        <taxon>Fungi incertae sedis</taxon>
        <taxon>Mucoromycota</taxon>
        <taxon>Glomeromycotina</taxon>
        <taxon>Glomeromycetes</taxon>
        <taxon>Diversisporales</taxon>
        <taxon>Acaulosporaceae</taxon>
        <taxon>Acaulospora</taxon>
    </lineage>
</organism>
<dbReference type="Proteomes" id="UP000789525">
    <property type="component" value="Unassembled WGS sequence"/>
</dbReference>
<dbReference type="EMBL" id="CAJVPT010000073">
    <property type="protein sequence ID" value="CAG8438489.1"/>
    <property type="molecule type" value="Genomic_DNA"/>
</dbReference>
<sequence length="249" mass="29217">MGAKINFREFLSPTPREQFSSESAARGAGHEDSRPLQVSNTVTIRRSDTLPKSKLDRMRNEVKQLIQEGTRPVYGAIKIISWIDENLKCLEHQGIRLIQRESTGSYHLMDRIERKKAILRVEHEERVNERKRYRARRNQESSWGGFTSSRVRSVWNGGYIEVERPQNEIIDLLDFYQNQLEIVTIDMEDEKEDVISIYASDPEFDDLEGEEREKDVESEDNSRVGELAFHRTYKVLDSRWKTVDLRNGR</sequence>
<name>A0ACA9JVI2_9GLOM</name>
<gene>
    <name evidence="1" type="ORF">ACOLOM_LOCUS78</name>
</gene>
<accession>A0ACA9JVI2</accession>
<comment type="caution">
    <text evidence="1">The sequence shown here is derived from an EMBL/GenBank/DDBJ whole genome shotgun (WGS) entry which is preliminary data.</text>
</comment>
<proteinExistence type="predicted"/>
<reference evidence="1" key="1">
    <citation type="submission" date="2021-06" db="EMBL/GenBank/DDBJ databases">
        <authorList>
            <person name="Kallberg Y."/>
            <person name="Tangrot J."/>
            <person name="Rosling A."/>
        </authorList>
    </citation>
    <scope>NUCLEOTIDE SEQUENCE</scope>
    <source>
        <strain evidence="1">CL356</strain>
    </source>
</reference>